<feature type="compositionally biased region" description="Low complexity" evidence="1">
    <location>
        <begin position="606"/>
        <end position="620"/>
    </location>
</feature>
<dbReference type="PROSITE" id="PS51140">
    <property type="entry name" value="CUE"/>
    <property type="match status" value="1"/>
</dbReference>
<dbReference type="InterPro" id="IPR052586">
    <property type="entry name" value="ASCC2"/>
</dbReference>
<dbReference type="InterPro" id="IPR041800">
    <property type="entry name" value="ASCC2_CUE"/>
</dbReference>
<name>A0A3R7XPV7_APHAT</name>
<dbReference type="AlphaFoldDB" id="A0A3R7XPV7"/>
<feature type="compositionally biased region" description="Basic residues" evidence="1">
    <location>
        <begin position="649"/>
        <end position="658"/>
    </location>
</feature>
<proteinExistence type="predicted"/>
<protein>
    <recommendedName>
        <fullName evidence="2">CUE domain-containing protein</fullName>
    </recommendedName>
</protein>
<dbReference type="Gene3D" id="1.10.8.10">
    <property type="entry name" value="DNA helicase RuvA subunit, C-terminal domain"/>
    <property type="match status" value="1"/>
</dbReference>
<dbReference type="InterPro" id="IPR003892">
    <property type="entry name" value="CUE"/>
</dbReference>
<feature type="compositionally biased region" description="Acidic residues" evidence="1">
    <location>
        <begin position="544"/>
        <end position="556"/>
    </location>
</feature>
<dbReference type="InterPro" id="IPR009060">
    <property type="entry name" value="UBA-like_sf"/>
</dbReference>
<gene>
    <name evidence="3" type="ORF">B5M09_002109</name>
</gene>
<evidence type="ECO:0000313" key="4">
    <source>
        <dbReference type="Proteomes" id="UP000284702"/>
    </source>
</evidence>
<dbReference type="Proteomes" id="UP000284702">
    <property type="component" value="Unassembled WGS sequence"/>
</dbReference>
<accession>A0A3R7XPV7</accession>
<reference evidence="3" key="1">
    <citation type="submission" date="2018-07" db="EMBL/GenBank/DDBJ databases">
        <title>Annotation of Aphanomyces astaci genome assembly.</title>
        <authorList>
            <person name="Studholme D.J."/>
        </authorList>
    </citation>
    <scope>NUCLEOTIDE SEQUENCE [LARGE SCALE GENOMIC DNA]</scope>
    <source>
        <strain evidence="3">Pc</strain>
    </source>
</reference>
<dbReference type="PANTHER" id="PTHR21494:SF0">
    <property type="entry name" value="ACTIVATING SIGNAL COINTEGRATOR 1 COMPLEX SUBUNIT 2"/>
    <property type="match status" value="1"/>
</dbReference>
<keyword evidence="4" id="KW-1185">Reference proteome</keyword>
<dbReference type="VEuPathDB" id="FungiDB:H257_00734"/>
<dbReference type="PANTHER" id="PTHR21494">
    <property type="entry name" value="ACTIVATING SIGNAL COINTEGRATOR 1 COMPLEX SUBUNIT 2 ASC-1 COMPLEX SUBUNIT P100"/>
    <property type="match status" value="1"/>
</dbReference>
<dbReference type="SUPFAM" id="SSF46934">
    <property type="entry name" value="UBA-like"/>
    <property type="match status" value="1"/>
</dbReference>
<organism evidence="3 4">
    <name type="scientific">Aphanomyces astaci</name>
    <name type="common">Crayfish plague agent</name>
    <dbReference type="NCBI Taxonomy" id="112090"/>
    <lineage>
        <taxon>Eukaryota</taxon>
        <taxon>Sar</taxon>
        <taxon>Stramenopiles</taxon>
        <taxon>Oomycota</taxon>
        <taxon>Saprolegniomycetes</taxon>
        <taxon>Saprolegniales</taxon>
        <taxon>Verrucalvaceae</taxon>
        <taxon>Aphanomyces</taxon>
    </lineage>
</organism>
<evidence type="ECO:0000259" key="2">
    <source>
        <dbReference type="PROSITE" id="PS51140"/>
    </source>
</evidence>
<evidence type="ECO:0000256" key="1">
    <source>
        <dbReference type="SAM" id="MobiDB-lite"/>
    </source>
</evidence>
<feature type="region of interest" description="Disordered" evidence="1">
    <location>
        <begin position="529"/>
        <end position="667"/>
    </location>
</feature>
<dbReference type="CDD" id="cd14364">
    <property type="entry name" value="CUE_ASCC2"/>
    <property type="match status" value="1"/>
</dbReference>
<dbReference type="EMBL" id="MZMZ02004081">
    <property type="protein sequence ID" value="RQM19987.1"/>
    <property type="molecule type" value="Genomic_DNA"/>
</dbReference>
<dbReference type="GO" id="GO:0043130">
    <property type="term" value="F:ubiquitin binding"/>
    <property type="evidence" value="ECO:0007669"/>
    <property type="project" value="InterPro"/>
</dbReference>
<comment type="caution">
    <text evidence="3">The sequence shown here is derived from an EMBL/GenBank/DDBJ whole genome shotgun (WGS) entry which is preliminary data.</text>
</comment>
<sequence length="667" mass="73664">MANVATSLLGLTDHEFGHVFAQDGAVSEWLFDEMKAVLQDADTDEFYTSHHGDNLLLVAVRVVASEDHGLDLAQLVDRGLLSLPRIIAMCSLYAQSNSHVMQWWLQRVFACAPHLANQVPMLHDIFYHELNLVLLGATDHSPSSGVPEPKRYPMMVTLMLSQTRRDQIQALLTSHDMFLSILTPPKATDLGHCFDGQTLLHAILVCYETDLPLLNKLSRNDKLVPVARRHVLLSIGLWLDKTFLSVLKSEPAQAEQRTEWFFGVLNSLLHNADASEPASLLSDLCRLLQFKTTCRRAFDEAAAVDDAQRDYLALLLSELPERARSAKGDEPKPNGIVDSQDDKAAIVHSIGQQVKDIFPDLGAGFLQLVIAACDYSSDKVIMALLEDALPPAVASLDRTLTKNDPRFAALVATSSLAASPPTVDEATPTPAKADPTQIWVGKKKQADKYKPESVRANPEYMAKQLQLAQTYDQEPAWTEETHVDEYNDDYNDELDEYEPFGVHDDEPTEYEEIIARNKVVRAREAEDAFWESMRNPNHKPTASDDNDEDDDEDGDEGETKPAARPLRQGLVPAKKTTEATSANSRGGRQEQPQKKSTPSVLDKRSAAASQPPSANATTSAKKGPATGDDPNKQLINRARKEQNKSSVANHRRKDKALKKQGGGGGLF</sequence>
<evidence type="ECO:0000313" key="3">
    <source>
        <dbReference type="EMBL" id="RQM19987.1"/>
    </source>
</evidence>
<feature type="domain" description="CUE" evidence="2">
    <location>
        <begin position="346"/>
        <end position="389"/>
    </location>
</feature>